<protein>
    <submittedName>
        <fullName evidence="1">Uncharacterized protein</fullName>
    </submittedName>
</protein>
<accession>A0A9Q9B306</accession>
<sequence length="329" mass="35936">MVLKDAINMRDCGTVPGCKHDHDDHNESHLEHDGNRENYPEESYSGDYYVGDYHEGGYYGEEYEEASDSEDHEGVQTVDIDAITEVSEVLHKSQATKTAYEECPITTADTYYDPPQFLAASQPICGSAACCTFWPMVWPVLNWSKLSIDPVTVGTEIIVIDKEQGITTTTTEVISKGIVATLNGDVTTFDPTMWLNDGTFDGGLNVPTRSTVVTDVYSNIHTIQFPSAFVNLTKELDWYGSIPIVSANATSCYQNTRSAPRVSSPTFVSTPKMTADPTDPKGLFYSFIGHAGQQVPGGSSSICDPNAASTMLQSWQPTDLIVSVYASCL</sequence>
<reference evidence="1" key="1">
    <citation type="submission" date="2022-06" db="EMBL/GenBank/DDBJ databases">
        <title>Complete genome sequences of two strains of the flax pathogen Septoria linicola.</title>
        <authorList>
            <person name="Lapalu N."/>
            <person name="Simon A."/>
            <person name="Demenou B."/>
            <person name="Paumier D."/>
            <person name="Guillot M.-P."/>
            <person name="Gout L."/>
            <person name="Valade R."/>
        </authorList>
    </citation>
    <scope>NUCLEOTIDE SEQUENCE</scope>
    <source>
        <strain evidence="1">SE15195</strain>
    </source>
</reference>
<dbReference type="Proteomes" id="UP001056384">
    <property type="component" value="Chromosome 8"/>
</dbReference>
<evidence type="ECO:0000313" key="2">
    <source>
        <dbReference type="Proteomes" id="UP001056384"/>
    </source>
</evidence>
<organism evidence="1 2">
    <name type="scientific">Septoria linicola</name>
    <dbReference type="NCBI Taxonomy" id="215465"/>
    <lineage>
        <taxon>Eukaryota</taxon>
        <taxon>Fungi</taxon>
        <taxon>Dikarya</taxon>
        <taxon>Ascomycota</taxon>
        <taxon>Pezizomycotina</taxon>
        <taxon>Dothideomycetes</taxon>
        <taxon>Dothideomycetidae</taxon>
        <taxon>Mycosphaerellales</taxon>
        <taxon>Mycosphaerellaceae</taxon>
        <taxon>Septoria</taxon>
    </lineage>
</organism>
<evidence type="ECO:0000313" key="1">
    <source>
        <dbReference type="EMBL" id="USW56487.1"/>
    </source>
</evidence>
<gene>
    <name evidence="1" type="ORF">Slin15195_G098060</name>
</gene>
<name>A0A9Q9B306_9PEZI</name>
<proteinExistence type="predicted"/>
<dbReference type="AlphaFoldDB" id="A0A9Q9B306"/>
<keyword evidence="2" id="KW-1185">Reference proteome</keyword>
<dbReference type="EMBL" id="CP099425">
    <property type="protein sequence ID" value="USW56487.1"/>
    <property type="molecule type" value="Genomic_DNA"/>
</dbReference>